<dbReference type="AlphaFoldDB" id="A0AAV3YVI8"/>
<evidence type="ECO:0000313" key="3">
    <source>
        <dbReference type="Proteomes" id="UP000735302"/>
    </source>
</evidence>
<reference evidence="2 3" key="1">
    <citation type="journal article" date="2021" name="Elife">
        <title>Chloroplast acquisition without the gene transfer in kleptoplastic sea slugs, Plakobranchus ocellatus.</title>
        <authorList>
            <person name="Maeda T."/>
            <person name="Takahashi S."/>
            <person name="Yoshida T."/>
            <person name="Shimamura S."/>
            <person name="Takaki Y."/>
            <person name="Nagai Y."/>
            <person name="Toyoda A."/>
            <person name="Suzuki Y."/>
            <person name="Arimoto A."/>
            <person name="Ishii H."/>
            <person name="Satoh N."/>
            <person name="Nishiyama T."/>
            <person name="Hasebe M."/>
            <person name="Maruyama T."/>
            <person name="Minagawa J."/>
            <person name="Obokata J."/>
            <person name="Shigenobu S."/>
        </authorList>
    </citation>
    <scope>NUCLEOTIDE SEQUENCE [LARGE SCALE GENOMIC DNA]</scope>
</reference>
<dbReference type="EMBL" id="BLXT01001517">
    <property type="protein sequence ID" value="GFN86395.1"/>
    <property type="molecule type" value="Genomic_DNA"/>
</dbReference>
<comment type="caution">
    <text evidence="2">The sequence shown here is derived from an EMBL/GenBank/DDBJ whole genome shotgun (WGS) entry which is preliminary data.</text>
</comment>
<feature type="region of interest" description="Disordered" evidence="1">
    <location>
        <begin position="1"/>
        <end position="58"/>
    </location>
</feature>
<feature type="compositionally biased region" description="Basic and acidic residues" evidence="1">
    <location>
        <begin position="49"/>
        <end position="58"/>
    </location>
</feature>
<proteinExistence type="predicted"/>
<feature type="compositionally biased region" description="Basic and acidic residues" evidence="1">
    <location>
        <begin position="1"/>
        <end position="24"/>
    </location>
</feature>
<accession>A0AAV3YVI8</accession>
<evidence type="ECO:0000256" key="1">
    <source>
        <dbReference type="SAM" id="MobiDB-lite"/>
    </source>
</evidence>
<organism evidence="2 3">
    <name type="scientific">Plakobranchus ocellatus</name>
    <dbReference type="NCBI Taxonomy" id="259542"/>
    <lineage>
        <taxon>Eukaryota</taxon>
        <taxon>Metazoa</taxon>
        <taxon>Spiralia</taxon>
        <taxon>Lophotrochozoa</taxon>
        <taxon>Mollusca</taxon>
        <taxon>Gastropoda</taxon>
        <taxon>Heterobranchia</taxon>
        <taxon>Euthyneura</taxon>
        <taxon>Panpulmonata</taxon>
        <taxon>Sacoglossa</taxon>
        <taxon>Placobranchoidea</taxon>
        <taxon>Plakobranchidae</taxon>
        <taxon>Plakobranchus</taxon>
    </lineage>
</organism>
<gene>
    <name evidence="2" type="ORF">PoB_001290100</name>
</gene>
<protein>
    <submittedName>
        <fullName evidence="2">Uncharacterized protein</fullName>
    </submittedName>
</protein>
<keyword evidence="3" id="KW-1185">Reference proteome</keyword>
<name>A0AAV3YVI8_9GAST</name>
<sequence>MRKRSKGEGEGVEQRGGEEEIEKKEEEEDEKEEKKKTRRRQDNEEEEGDKEKEAVEETRLKLLRDRYLQKFRISTARQRHASDIKINHCAT</sequence>
<evidence type="ECO:0000313" key="2">
    <source>
        <dbReference type="EMBL" id="GFN86395.1"/>
    </source>
</evidence>
<dbReference type="Proteomes" id="UP000735302">
    <property type="component" value="Unassembled WGS sequence"/>
</dbReference>